<dbReference type="EMBL" id="CP073041">
    <property type="protein sequence ID" value="UXE63978.1"/>
    <property type="molecule type" value="Genomic_DNA"/>
</dbReference>
<accession>A0A977L1U4</accession>
<evidence type="ECO:0000313" key="1">
    <source>
        <dbReference type="EMBL" id="UXE63978.1"/>
    </source>
</evidence>
<dbReference type="AlphaFoldDB" id="A0A977L1U4"/>
<dbReference type="Proteomes" id="UP001065613">
    <property type="component" value="Chromosome"/>
</dbReference>
<organism evidence="1">
    <name type="scientific">Woronichinia naegeliana WA131</name>
    <dbReference type="NCBI Taxonomy" id="2824559"/>
    <lineage>
        <taxon>Bacteria</taxon>
        <taxon>Bacillati</taxon>
        <taxon>Cyanobacteriota</taxon>
        <taxon>Cyanophyceae</taxon>
        <taxon>Synechococcales</taxon>
        <taxon>Coelosphaeriaceae</taxon>
        <taxon>Woronichinia</taxon>
    </lineage>
</organism>
<gene>
    <name evidence="1" type="ORF">KA717_16400</name>
</gene>
<proteinExistence type="predicted"/>
<sequence length="63" mass="7206">MLDFGLNGKSQNHQEIGRALNISRDMARLWRNRWLELSGKPLSVVERLTDHPCQLKGMGSQIC</sequence>
<evidence type="ECO:0008006" key="2">
    <source>
        <dbReference type="Google" id="ProtNLM"/>
    </source>
</evidence>
<protein>
    <recommendedName>
        <fullName evidence="2">Helix-turn-helix domain-containing protein</fullName>
    </recommendedName>
</protein>
<reference evidence="1" key="1">
    <citation type="submission" date="2021-04" db="EMBL/GenBank/DDBJ databases">
        <title>Genome sequence of Woronichinia naegeliana from Washington state freshwater lake bloom.</title>
        <authorList>
            <person name="Dreher T.W."/>
        </authorList>
    </citation>
    <scope>NUCLEOTIDE SEQUENCE</scope>
    <source>
        <strain evidence="1">WA131</strain>
    </source>
</reference>
<dbReference type="KEGG" id="wna:KA717_16400"/>
<name>A0A977L1U4_9CYAN</name>